<dbReference type="GO" id="GO:0071944">
    <property type="term" value="C:cell periphery"/>
    <property type="evidence" value="ECO:0007669"/>
    <property type="project" value="TreeGrafter"/>
</dbReference>
<keyword evidence="3" id="KW-1185">Reference proteome</keyword>
<evidence type="ECO:0008006" key="4">
    <source>
        <dbReference type="Google" id="ProtNLM"/>
    </source>
</evidence>
<dbReference type="PANTHER" id="PTHR12393:SF6">
    <property type="entry name" value="SPHINGOMYELIN PHOSPHODIESTERASE 2"/>
    <property type="match status" value="1"/>
</dbReference>
<reference evidence="2" key="1">
    <citation type="journal article" date="2020" name="bioRxiv">
        <title>Comparative genomics of Chlamydomonas.</title>
        <authorList>
            <person name="Craig R.J."/>
            <person name="Hasan A.R."/>
            <person name="Ness R.W."/>
            <person name="Keightley P.D."/>
        </authorList>
    </citation>
    <scope>NUCLEOTIDE SEQUENCE</scope>
    <source>
        <strain evidence="2">CCAP 11/70</strain>
    </source>
</reference>
<dbReference type="EMBL" id="JAEHOE010000007">
    <property type="protein sequence ID" value="KAG2499252.1"/>
    <property type="molecule type" value="Genomic_DNA"/>
</dbReference>
<dbReference type="SUPFAM" id="SSF48403">
    <property type="entry name" value="Ankyrin repeat"/>
    <property type="match status" value="1"/>
</dbReference>
<feature type="region of interest" description="Disordered" evidence="1">
    <location>
        <begin position="98"/>
        <end position="118"/>
    </location>
</feature>
<feature type="compositionally biased region" description="Acidic residues" evidence="1">
    <location>
        <begin position="100"/>
        <end position="115"/>
    </location>
</feature>
<organism evidence="2 3">
    <name type="scientific">Edaphochlamys debaryana</name>
    <dbReference type="NCBI Taxonomy" id="47281"/>
    <lineage>
        <taxon>Eukaryota</taxon>
        <taxon>Viridiplantae</taxon>
        <taxon>Chlorophyta</taxon>
        <taxon>core chlorophytes</taxon>
        <taxon>Chlorophyceae</taxon>
        <taxon>CS clade</taxon>
        <taxon>Chlamydomonadales</taxon>
        <taxon>Chlamydomonadales incertae sedis</taxon>
        <taxon>Edaphochlamys</taxon>
    </lineage>
</organism>
<dbReference type="OrthoDB" id="544977at2759"/>
<dbReference type="GO" id="GO:0005783">
    <property type="term" value="C:endoplasmic reticulum"/>
    <property type="evidence" value="ECO:0007669"/>
    <property type="project" value="TreeGrafter"/>
</dbReference>
<name>A0A835YCU8_9CHLO</name>
<accession>A0A835YCU8</accession>
<dbReference type="Gene3D" id="1.25.40.20">
    <property type="entry name" value="Ankyrin repeat-containing domain"/>
    <property type="match status" value="1"/>
</dbReference>
<dbReference type="GO" id="GO:0016020">
    <property type="term" value="C:membrane"/>
    <property type="evidence" value="ECO:0007669"/>
    <property type="project" value="TreeGrafter"/>
</dbReference>
<sequence length="608" mass="65666">MSVVLKLYWDTPLAHAIQGGNRSVCEWCLAKGAERSWGAFDTAYRAGHTELAELLRPPGPIPSSRLAGPLLRKVAHGCDLATLGREWERVLLGVTRAADPADDAEGEGEGPDYDGEPSLQEIKDDALASAIGSPTPDWEAKAEFMAAKGAMLGQSCVHNASKFPGLAAVERLAWLKARGLDPRADMDLFRVAHAGNLEAVRWLLSQGVRSVPEPVQENLAYAAPLPALQLLLEEGVVTPPHRAVRSAMRRGSAGLPLLRWLVERYGEEAYGEPFGAAARNGDARTLRVLRRLGLDWGPPCLGVLAAAVGRELSLPTLRWMVEEGCPLGEEALLKVAVERLEWLKARGLKPLEHMNLVGAACSCNLDGMRWLLAEGVRTLDGIAESDLVIHVPLPAIQLLVEEGVLGPPHQVVRSAINQGRDGLPLLRWLVERYGDEVLDAFAAGYEYEEDFRWGVGDAECCGSADMLRFLLERGAIEVEGPGVWRAVASNGSEADLEWLAEVGWPRPADGEPYKAAARNGDARTLRVLRRLGLDWGPPGLGVLAAAVEHGVSLPTLRWMVEEGCPLGEAAMHKAVAELQKGGSPIQADVLEWLEEQGLQLAVIVDNGV</sequence>
<evidence type="ECO:0000313" key="2">
    <source>
        <dbReference type="EMBL" id="KAG2499252.1"/>
    </source>
</evidence>
<gene>
    <name evidence="2" type="ORF">HYH03_002831</name>
</gene>
<proteinExistence type="predicted"/>
<evidence type="ECO:0000313" key="3">
    <source>
        <dbReference type="Proteomes" id="UP000612055"/>
    </source>
</evidence>
<dbReference type="GO" id="GO:0030149">
    <property type="term" value="P:sphingolipid catabolic process"/>
    <property type="evidence" value="ECO:0007669"/>
    <property type="project" value="TreeGrafter"/>
</dbReference>
<dbReference type="GO" id="GO:0046513">
    <property type="term" value="P:ceramide biosynthetic process"/>
    <property type="evidence" value="ECO:0007669"/>
    <property type="project" value="TreeGrafter"/>
</dbReference>
<dbReference type="AlphaFoldDB" id="A0A835YCU8"/>
<dbReference type="PANTHER" id="PTHR12393">
    <property type="entry name" value="SPHINGOMYELIN PHOSPHODIESTERASE RELATED"/>
    <property type="match status" value="1"/>
</dbReference>
<evidence type="ECO:0000256" key="1">
    <source>
        <dbReference type="SAM" id="MobiDB-lite"/>
    </source>
</evidence>
<comment type="caution">
    <text evidence="2">The sequence shown here is derived from an EMBL/GenBank/DDBJ whole genome shotgun (WGS) entry which is preliminary data.</text>
</comment>
<dbReference type="GO" id="GO:0004620">
    <property type="term" value="F:phospholipase activity"/>
    <property type="evidence" value="ECO:0007669"/>
    <property type="project" value="TreeGrafter"/>
</dbReference>
<dbReference type="InterPro" id="IPR036770">
    <property type="entry name" value="Ankyrin_rpt-contain_sf"/>
</dbReference>
<dbReference type="Proteomes" id="UP000612055">
    <property type="component" value="Unassembled WGS sequence"/>
</dbReference>
<protein>
    <recommendedName>
        <fullName evidence="4">Ankyrin repeat protein</fullName>
    </recommendedName>
</protein>